<organism evidence="7 8">
    <name type="scientific">Candidatus Woesebacteria bacterium RIFCSPLOWO2_01_FULL_39_25</name>
    <dbReference type="NCBI Taxonomy" id="1802521"/>
    <lineage>
        <taxon>Bacteria</taxon>
        <taxon>Candidatus Woeseibacteriota</taxon>
    </lineage>
</organism>
<gene>
    <name evidence="7" type="ORF">A2893_06050</name>
</gene>
<feature type="region of interest" description="Disordered" evidence="6">
    <location>
        <begin position="207"/>
        <end position="232"/>
    </location>
</feature>
<dbReference type="GO" id="GO:0006412">
    <property type="term" value="P:translation"/>
    <property type="evidence" value="ECO:0007669"/>
    <property type="project" value="InterPro"/>
</dbReference>
<dbReference type="Pfam" id="PF00573">
    <property type="entry name" value="Ribosomal_L4"/>
    <property type="match status" value="1"/>
</dbReference>
<name>A0A1F8BKF2_9BACT</name>
<reference evidence="7 8" key="1">
    <citation type="journal article" date="2016" name="Nat. Commun.">
        <title>Thousands of microbial genomes shed light on interconnected biogeochemical processes in an aquifer system.</title>
        <authorList>
            <person name="Anantharaman K."/>
            <person name="Brown C.T."/>
            <person name="Hug L.A."/>
            <person name="Sharon I."/>
            <person name="Castelle C.J."/>
            <person name="Probst A.J."/>
            <person name="Thomas B.C."/>
            <person name="Singh A."/>
            <person name="Wilkins M.J."/>
            <person name="Karaoz U."/>
            <person name="Brodie E.L."/>
            <person name="Williams K.H."/>
            <person name="Hubbard S.S."/>
            <person name="Banfield J.F."/>
        </authorList>
    </citation>
    <scope>NUCLEOTIDE SEQUENCE [LARGE SCALE GENOMIC DNA]</scope>
</reference>
<dbReference type="SUPFAM" id="SSF52166">
    <property type="entry name" value="Ribosomal protein L4"/>
    <property type="match status" value="1"/>
</dbReference>
<accession>A0A1F8BKF2</accession>
<feature type="compositionally biased region" description="Basic residues" evidence="6">
    <location>
        <begin position="218"/>
        <end position="232"/>
    </location>
</feature>
<dbReference type="Gene3D" id="3.40.1370.10">
    <property type="match status" value="1"/>
</dbReference>
<dbReference type="GO" id="GO:0003735">
    <property type="term" value="F:structural constituent of ribosome"/>
    <property type="evidence" value="ECO:0007669"/>
    <property type="project" value="InterPro"/>
</dbReference>
<evidence type="ECO:0000256" key="4">
    <source>
        <dbReference type="ARBA" id="ARBA00035244"/>
    </source>
</evidence>
<dbReference type="NCBIfam" id="TIGR03953">
    <property type="entry name" value="rplD_bact"/>
    <property type="match status" value="1"/>
</dbReference>
<dbReference type="PANTHER" id="PTHR10746:SF6">
    <property type="entry name" value="LARGE RIBOSOMAL SUBUNIT PROTEIN UL4M"/>
    <property type="match status" value="1"/>
</dbReference>
<evidence type="ECO:0000313" key="8">
    <source>
        <dbReference type="Proteomes" id="UP000176725"/>
    </source>
</evidence>
<dbReference type="GO" id="GO:1990904">
    <property type="term" value="C:ribonucleoprotein complex"/>
    <property type="evidence" value="ECO:0007669"/>
    <property type="project" value="UniProtKB-KW"/>
</dbReference>
<dbReference type="InterPro" id="IPR023574">
    <property type="entry name" value="Ribosomal_uL4_dom_sf"/>
</dbReference>
<sequence length="232" mass="25186">MVKLDVYSAKGIKKGSTNLPERFVEKENLPLLAQAIHVYEARLHPGLAKVKTRGEVIASTRKIYRQKGTGGARHGAKSAPIFVGGGVAHGPKGLKRSLSLPARMRKIALGAALTMAAKEGKLLVVDALSDFKKTKEIAALLKKIGGSRFTLVLSDQNLQLQKLARNISNINIIPFRGLNAHGVYLGGTIILDKEALSPKQVEIKEKASTPRKVTSKVTRVKTKRKAKKSKEK</sequence>
<keyword evidence="2 7" id="KW-0689">Ribosomal protein</keyword>
<evidence type="ECO:0000313" key="7">
    <source>
        <dbReference type="EMBL" id="OGM64561.1"/>
    </source>
</evidence>
<dbReference type="EMBL" id="MGHH01000008">
    <property type="protein sequence ID" value="OGM64561.1"/>
    <property type="molecule type" value="Genomic_DNA"/>
</dbReference>
<evidence type="ECO:0000256" key="2">
    <source>
        <dbReference type="ARBA" id="ARBA00022980"/>
    </source>
</evidence>
<comment type="similarity">
    <text evidence="1">Belongs to the universal ribosomal protein uL4 family.</text>
</comment>
<dbReference type="STRING" id="1802521.A2893_06050"/>
<dbReference type="InterPro" id="IPR013005">
    <property type="entry name" value="Ribosomal_uL4-like"/>
</dbReference>
<dbReference type="InterPro" id="IPR002136">
    <property type="entry name" value="Ribosomal_uL4"/>
</dbReference>
<keyword evidence="3" id="KW-0687">Ribonucleoprotein</keyword>
<evidence type="ECO:0000256" key="3">
    <source>
        <dbReference type="ARBA" id="ARBA00023274"/>
    </source>
</evidence>
<evidence type="ECO:0000256" key="5">
    <source>
        <dbReference type="ARBA" id="ARBA00035462"/>
    </source>
</evidence>
<dbReference type="GO" id="GO:0005840">
    <property type="term" value="C:ribosome"/>
    <property type="evidence" value="ECO:0007669"/>
    <property type="project" value="UniProtKB-KW"/>
</dbReference>
<evidence type="ECO:0000256" key="6">
    <source>
        <dbReference type="SAM" id="MobiDB-lite"/>
    </source>
</evidence>
<dbReference type="PANTHER" id="PTHR10746">
    <property type="entry name" value="50S RIBOSOMAL PROTEIN L4"/>
    <property type="match status" value="1"/>
</dbReference>
<protein>
    <recommendedName>
        <fullName evidence="4">Large ribosomal subunit protein uL4</fullName>
    </recommendedName>
    <alternativeName>
        <fullName evidence="5">50S ribosomal protein L4</fullName>
    </alternativeName>
</protein>
<evidence type="ECO:0000256" key="1">
    <source>
        <dbReference type="ARBA" id="ARBA00010528"/>
    </source>
</evidence>
<comment type="caution">
    <text evidence="7">The sequence shown here is derived from an EMBL/GenBank/DDBJ whole genome shotgun (WGS) entry which is preliminary data.</text>
</comment>
<dbReference type="Proteomes" id="UP000176725">
    <property type="component" value="Unassembled WGS sequence"/>
</dbReference>
<dbReference type="AlphaFoldDB" id="A0A1F8BKF2"/>
<proteinExistence type="inferred from homology"/>